<dbReference type="SUPFAM" id="SSF81631">
    <property type="entry name" value="PAP/OAS1 substrate-binding domain"/>
    <property type="match status" value="1"/>
</dbReference>
<dbReference type="Proteomes" id="UP000636709">
    <property type="component" value="Unassembled WGS sequence"/>
</dbReference>
<evidence type="ECO:0000259" key="2">
    <source>
        <dbReference type="Pfam" id="PF22600"/>
    </source>
</evidence>
<comment type="caution">
    <text evidence="4">The sequence shown here is derived from an EMBL/GenBank/DDBJ whole genome shotgun (WGS) entry which is preliminary data.</text>
</comment>
<dbReference type="InterPro" id="IPR054708">
    <property type="entry name" value="MTPAP-like_central"/>
</dbReference>
<evidence type="ECO:0008006" key="6">
    <source>
        <dbReference type="Google" id="ProtNLM"/>
    </source>
</evidence>
<reference evidence="4" key="1">
    <citation type="submission" date="2020-07" db="EMBL/GenBank/DDBJ databases">
        <title>Genome sequence and genetic diversity analysis of an under-domesticated orphan crop, white fonio (Digitaria exilis).</title>
        <authorList>
            <person name="Bennetzen J.L."/>
            <person name="Chen S."/>
            <person name="Ma X."/>
            <person name="Wang X."/>
            <person name="Yssel A.E.J."/>
            <person name="Chaluvadi S.R."/>
            <person name="Johnson M."/>
            <person name="Gangashetty P."/>
            <person name="Hamidou F."/>
            <person name="Sanogo M.D."/>
            <person name="Zwaenepoel A."/>
            <person name="Wallace J."/>
            <person name="Van De Peer Y."/>
            <person name="Van Deynze A."/>
        </authorList>
    </citation>
    <scope>NUCLEOTIDE SEQUENCE</scope>
    <source>
        <tissue evidence="4">Leaves</tissue>
    </source>
</reference>
<dbReference type="EMBL" id="JACEFO010001687">
    <property type="protein sequence ID" value="KAF8721108.1"/>
    <property type="molecule type" value="Genomic_DNA"/>
</dbReference>
<dbReference type="Pfam" id="PF22600">
    <property type="entry name" value="MTPAP-like_central"/>
    <property type="match status" value="1"/>
</dbReference>
<evidence type="ECO:0000259" key="3">
    <source>
        <dbReference type="Pfam" id="PF26180"/>
    </source>
</evidence>
<dbReference type="CDD" id="cd05402">
    <property type="entry name" value="NT_PAP_TUTase"/>
    <property type="match status" value="1"/>
</dbReference>
<dbReference type="PANTHER" id="PTHR45979">
    <property type="entry name" value="PAP/OAS1 SUBSTRATE-BINDING DOMAIN SUPERFAMILY"/>
    <property type="match status" value="1"/>
</dbReference>
<evidence type="ECO:0000256" key="1">
    <source>
        <dbReference type="SAM" id="MobiDB-lite"/>
    </source>
</evidence>
<keyword evidence="5" id="KW-1185">Reference proteome</keyword>
<feature type="region of interest" description="Disordered" evidence="1">
    <location>
        <begin position="882"/>
        <end position="906"/>
    </location>
</feature>
<dbReference type="InterPro" id="IPR058921">
    <property type="entry name" value="PAP/OAS1-rel"/>
</dbReference>
<feature type="domain" description="PAP/OAS1 substrate-binding-related" evidence="3">
    <location>
        <begin position="162"/>
        <end position="354"/>
    </location>
</feature>
<feature type="region of interest" description="Disordered" evidence="1">
    <location>
        <begin position="626"/>
        <end position="651"/>
    </location>
</feature>
<protein>
    <recommendedName>
        <fullName evidence="6">PAP/OAS1 substrate-binding domain superfamily</fullName>
    </recommendedName>
</protein>
<dbReference type="Gene3D" id="3.30.460.10">
    <property type="entry name" value="Beta Polymerase, domain 2"/>
    <property type="match status" value="1"/>
</dbReference>
<dbReference type="PANTHER" id="PTHR45979:SF3">
    <property type="entry name" value="EXPRESSED PROTEIN"/>
    <property type="match status" value="1"/>
</dbReference>
<feature type="region of interest" description="Disordered" evidence="1">
    <location>
        <begin position="970"/>
        <end position="993"/>
    </location>
</feature>
<dbReference type="InterPro" id="IPR058920">
    <property type="entry name" value="PAP-OAS1-bd-rel"/>
</dbReference>
<dbReference type="Gene3D" id="1.10.1410.10">
    <property type="match status" value="1"/>
</dbReference>
<proteinExistence type="predicted"/>
<dbReference type="OrthoDB" id="273917at2759"/>
<dbReference type="AlphaFoldDB" id="A0A835C059"/>
<dbReference type="Pfam" id="PF26180">
    <property type="entry name" value="PAP-OAS1"/>
    <property type="match status" value="1"/>
</dbReference>
<dbReference type="SUPFAM" id="SSF81301">
    <property type="entry name" value="Nucleotidyltransferase"/>
    <property type="match status" value="1"/>
</dbReference>
<gene>
    <name evidence="4" type="ORF">HU200_023526</name>
</gene>
<feature type="domain" description="Poly(A) RNA polymerase mitochondrial-like central palm" evidence="2">
    <location>
        <begin position="31"/>
        <end position="149"/>
    </location>
</feature>
<sequence>MAAGGRGAALAPAPEAVPAGGVAAAGAAADEVVRSVQPTEASERRRAEVVDYARRLVGAALGCEVFAFGSVPLKTYLPDGDIDLTVLGNTSYDSNLVNDVSCILESEEQNSDAEFVVKDLERINAEVRLIKCTVGNIIVDISFNQTGGICALCFLELVDRKVGKTHLFKRSIILIKAWCYYESRLLGAHHGLISTYALEVLILYIFNLFHKSLHSPLEVLYRFLEYFSKFDWDNYCISLNGPVALSSLPNLIVEATITHTDDLLFDKEFLKSSVDKSHASPQNSDACYTRFRPKHLNIIDPLKENNNLGRSVNKASFNRIRTAFLYGARKLGHILMQPPEVIPDEIYGFFKNTLERNGRGLRPDTGSHGAFDPSFGTGEALSEDISSMKISYDEEDENIASDHLSNSLGDKNLYAGTNGPIYLSSSFPRVHNTAVSIDLSTRPSHFVHPAPRQYSSFYQGNNHAGSRNGYLNHEVEQPSIQSQFPVNNPSLLNSAHVSSSELATSQNNWSDVPLKTQQHSSSPLSPPDLSGDLDSQFRCLRQVQYHLEYLFNGFLHSVQETSADTFHKDPFHIPVPSILSNKDAATPRLLLPSPVKSNGGNPSPISFSQSTEFVWQHSQNEDPWDRGCQQNVSLPSGIDAPSNGLSPSSSYADSEVSSVSWCCSSEDSAEVHGSGTDTYFSRKNGDPHKELLASSRENGKILSNQHVRFGSNQRSAPGARFVSHKEQISLDRTKETIVGQALKIEGYIHSDRKIVENLDCHTQKKFVRPDDESRQVPKYRQDVCWNKNFLQKQYGTDMESTRAPSVMDQIPKHQSFNIHNITEECARASVTKNLPRKPSCGNRKEYGILERPTKQRPICEPLKLESRRSGWDCSKKISAGKRNYNNNHKEHLPSVGGGHNTNSQERPPVSYISQPYSPVANVLPSETIEFGSLGPFALKSNRGTNTQTVSKVFKDASPLALKRSRVATTENRPPGFCKVGDEDEFPPLSAGIR</sequence>
<evidence type="ECO:0000313" key="5">
    <source>
        <dbReference type="Proteomes" id="UP000636709"/>
    </source>
</evidence>
<name>A0A835C059_9POAL</name>
<accession>A0A835C059</accession>
<feature type="region of interest" description="Disordered" evidence="1">
    <location>
        <begin position="669"/>
        <end position="688"/>
    </location>
</feature>
<organism evidence="4 5">
    <name type="scientific">Digitaria exilis</name>
    <dbReference type="NCBI Taxonomy" id="1010633"/>
    <lineage>
        <taxon>Eukaryota</taxon>
        <taxon>Viridiplantae</taxon>
        <taxon>Streptophyta</taxon>
        <taxon>Embryophyta</taxon>
        <taxon>Tracheophyta</taxon>
        <taxon>Spermatophyta</taxon>
        <taxon>Magnoliopsida</taxon>
        <taxon>Liliopsida</taxon>
        <taxon>Poales</taxon>
        <taxon>Poaceae</taxon>
        <taxon>PACMAD clade</taxon>
        <taxon>Panicoideae</taxon>
        <taxon>Panicodae</taxon>
        <taxon>Paniceae</taxon>
        <taxon>Anthephorinae</taxon>
        <taxon>Digitaria</taxon>
    </lineage>
</organism>
<dbReference type="InterPro" id="IPR043519">
    <property type="entry name" value="NT_sf"/>
</dbReference>
<evidence type="ECO:0000313" key="4">
    <source>
        <dbReference type="EMBL" id="KAF8721108.1"/>
    </source>
</evidence>